<dbReference type="PROSITE" id="PS51257">
    <property type="entry name" value="PROKAR_LIPOPROTEIN"/>
    <property type="match status" value="1"/>
</dbReference>
<evidence type="ECO:0000313" key="4">
    <source>
        <dbReference type="Proteomes" id="UP000198304"/>
    </source>
</evidence>
<feature type="region of interest" description="Disordered" evidence="1">
    <location>
        <begin position="149"/>
        <end position="169"/>
    </location>
</feature>
<evidence type="ECO:0000259" key="2">
    <source>
        <dbReference type="Pfam" id="PF14478"/>
    </source>
</evidence>
<proteinExistence type="predicted"/>
<feature type="compositionally biased region" description="Acidic residues" evidence="1">
    <location>
        <begin position="58"/>
        <end position="68"/>
    </location>
</feature>
<name>A0A239CAB3_9FIRM</name>
<evidence type="ECO:0000256" key="1">
    <source>
        <dbReference type="SAM" id="MobiDB-lite"/>
    </source>
</evidence>
<reference evidence="3 4" key="1">
    <citation type="submission" date="2017-06" db="EMBL/GenBank/DDBJ databases">
        <authorList>
            <person name="Kim H.J."/>
            <person name="Triplett B.A."/>
        </authorList>
    </citation>
    <scope>NUCLEOTIDE SEQUENCE [LARGE SCALE GENOMIC DNA]</scope>
    <source>
        <strain evidence="3 4">SCA</strain>
    </source>
</reference>
<dbReference type="AlphaFoldDB" id="A0A239CAB3"/>
<dbReference type="InterPro" id="IPR027954">
    <property type="entry name" value="Transcobalamin-like_C"/>
</dbReference>
<feature type="domain" description="Transcobalamin-like C-terminal" evidence="2">
    <location>
        <begin position="201"/>
        <end position="271"/>
    </location>
</feature>
<feature type="compositionally biased region" description="Basic and acidic residues" evidence="1">
    <location>
        <begin position="149"/>
        <end position="165"/>
    </location>
</feature>
<gene>
    <name evidence="3" type="ORF">SAMN05446037_100574</name>
</gene>
<organism evidence="3 4">
    <name type="scientific">Anaerovirgula multivorans</name>
    <dbReference type="NCBI Taxonomy" id="312168"/>
    <lineage>
        <taxon>Bacteria</taxon>
        <taxon>Bacillati</taxon>
        <taxon>Bacillota</taxon>
        <taxon>Clostridia</taxon>
        <taxon>Peptostreptococcales</taxon>
        <taxon>Natronincolaceae</taxon>
        <taxon>Anaerovirgula</taxon>
    </lineage>
</organism>
<keyword evidence="4" id="KW-1185">Reference proteome</keyword>
<protein>
    <recommendedName>
        <fullName evidence="2">Transcobalamin-like C-terminal domain-containing protein</fullName>
    </recommendedName>
</protein>
<dbReference type="EMBL" id="FZOJ01000005">
    <property type="protein sequence ID" value="SNS16618.1"/>
    <property type="molecule type" value="Genomic_DNA"/>
</dbReference>
<feature type="compositionally biased region" description="Basic and acidic residues" evidence="1">
    <location>
        <begin position="86"/>
        <end position="124"/>
    </location>
</feature>
<feature type="region of interest" description="Disordered" evidence="1">
    <location>
        <begin position="45"/>
        <end position="124"/>
    </location>
</feature>
<dbReference type="Pfam" id="PF14478">
    <property type="entry name" value="DUF4430"/>
    <property type="match status" value="1"/>
</dbReference>
<dbReference type="Proteomes" id="UP000198304">
    <property type="component" value="Unassembled WGS sequence"/>
</dbReference>
<dbReference type="OrthoDB" id="1806555at2"/>
<feature type="compositionally biased region" description="Basic and acidic residues" evidence="1">
    <location>
        <begin position="45"/>
        <end position="56"/>
    </location>
</feature>
<evidence type="ECO:0000313" key="3">
    <source>
        <dbReference type="EMBL" id="SNS16618.1"/>
    </source>
</evidence>
<sequence length="468" mass="52718">MKMRKGKKFVLSLILVMALVLGLLGCSKESEKTITNLDENNSVVEVHEKQEEKGNIDELMDREEEKEEGEEKTAEEEKATEEEKEIESNSKEQRDTEKEETDTKKEEKNTKEISGEASKGEKDKKNNVTVIDGVEYTNYKGPVQGEIKYVEGRPAEQDSDRRKASGDIGSPYQVDLRVTTDFGHSKIYAKNVGMVKDEVGMEVLFRNLDIQTAYGGGFVNAINGIESKFTFFTGSQRKKEDWFYWVNGILAPIGVAEYRPEPGDVIWWDFHDWETTMFIPAVIGSYPQPFKSGFFGNNPGTVILYTGDYKNEAEQLKASLEKQGVKKVDIAVYDAKLLENPAKYYIVLGVWEELVKESTITNSRGKEINLLEETNDKNKFIGVYAKFEEGKLHALDHRGNKKTSHTQAGTIYGYAAGIGATKPIWIVAGTDDKGFKITFETLLNQPEKLKDAFGIVVSEKGVEKIPYI</sequence>
<dbReference type="Gene3D" id="2.170.130.30">
    <property type="match status" value="1"/>
</dbReference>
<accession>A0A239CAB3</accession>